<keyword evidence="1" id="KW-0732">Signal</keyword>
<dbReference type="InterPro" id="IPR011600">
    <property type="entry name" value="Pept_C14_caspase"/>
</dbReference>
<accession>A0A2S7IHZ6</accession>
<reference evidence="4" key="1">
    <citation type="submission" date="2018-02" db="EMBL/GenBank/DDBJ databases">
        <title>Genome sequencing of Solimonas sp. HR-BB.</title>
        <authorList>
            <person name="Lee Y."/>
            <person name="Jeon C.O."/>
        </authorList>
    </citation>
    <scope>NUCLEOTIDE SEQUENCE [LARGE SCALE GENOMIC DNA]</scope>
    <source>
        <strain evidence="4">HR-U</strain>
    </source>
</reference>
<keyword evidence="4" id="KW-1185">Reference proteome</keyword>
<organism evidence="3 4">
    <name type="scientific">Siphonobacter curvatus</name>
    <dbReference type="NCBI Taxonomy" id="2094562"/>
    <lineage>
        <taxon>Bacteria</taxon>
        <taxon>Pseudomonadati</taxon>
        <taxon>Bacteroidota</taxon>
        <taxon>Cytophagia</taxon>
        <taxon>Cytophagales</taxon>
        <taxon>Cytophagaceae</taxon>
        <taxon>Siphonobacter</taxon>
    </lineage>
</organism>
<sequence>MKKVLLLLLGIFVHQVIQAQTLHALFVADTKDPLLSTACQRDLEVMHRQCTQIASALRVRLNEQTLSGDALNRSNLNRLIDSLKVEPQDVIFFYYSGHGYNESKRNDAFPLLYLHKEAAERSQNPSLKALHTALKTKKARLCISFGDCCNNLSNNTRGMVGGKPLIRGLTLTNDSLNAAYRKLFGEASGDVLIASSQPPQTSCAHADSGSYYTRAFDEALELASRYNRSISWQALLKDTQGRLNQHVATRDRKSIYEIHLLGQPPAVVTDPKPDFQRINQYLNALTDVERPQAERYALLTQVKEYFTKKARIDIYVNTTLGEVQPIEQVIQRLYLNAGKIQRINLIERLSTVSADGIHYERAAIQEIW</sequence>
<gene>
    <name evidence="3" type="ORF">C5O19_18825</name>
</gene>
<dbReference type="InterPro" id="IPR029030">
    <property type="entry name" value="Caspase-like_dom_sf"/>
</dbReference>
<comment type="caution">
    <text evidence="3">The sequence shown here is derived from an EMBL/GenBank/DDBJ whole genome shotgun (WGS) entry which is preliminary data.</text>
</comment>
<dbReference type="GO" id="GO:0006508">
    <property type="term" value="P:proteolysis"/>
    <property type="evidence" value="ECO:0007669"/>
    <property type="project" value="InterPro"/>
</dbReference>
<proteinExistence type="predicted"/>
<feature type="domain" description="Peptidase C14 caspase" evidence="2">
    <location>
        <begin position="57"/>
        <end position="248"/>
    </location>
</feature>
<feature type="chain" id="PRO_5015448318" description="Peptidase C14 caspase domain-containing protein" evidence="1">
    <location>
        <begin position="20"/>
        <end position="368"/>
    </location>
</feature>
<dbReference type="AlphaFoldDB" id="A0A2S7IHZ6"/>
<protein>
    <recommendedName>
        <fullName evidence="2">Peptidase C14 caspase domain-containing protein</fullName>
    </recommendedName>
</protein>
<name>A0A2S7IHZ6_9BACT</name>
<evidence type="ECO:0000313" key="3">
    <source>
        <dbReference type="EMBL" id="PQA55477.1"/>
    </source>
</evidence>
<dbReference type="Proteomes" id="UP000239590">
    <property type="component" value="Unassembled WGS sequence"/>
</dbReference>
<dbReference type="Pfam" id="PF00656">
    <property type="entry name" value="Peptidase_C14"/>
    <property type="match status" value="1"/>
</dbReference>
<evidence type="ECO:0000259" key="2">
    <source>
        <dbReference type="Pfam" id="PF00656"/>
    </source>
</evidence>
<dbReference type="OrthoDB" id="976354at2"/>
<dbReference type="SUPFAM" id="SSF52129">
    <property type="entry name" value="Caspase-like"/>
    <property type="match status" value="1"/>
</dbReference>
<dbReference type="EMBL" id="PTRA01000004">
    <property type="protein sequence ID" value="PQA55477.1"/>
    <property type="molecule type" value="Genomic_DNA"/>
</dbReference>
<evidence type="ECO:0000313" key="4">
    <source>
        <dbReference type="Proteomes" id="UP000239590"/>
    </source>
</evidence>
<dbReference type="Gene3D" id="3.40.50.1460">
    <property type="match status" value="1"/>
</dbReference>
<feature type="signal peptide" evidence="1">
    <location>
        <begin position="1"/>
        <end position="19"/>
    </location>
</feature>
<evidence type="ECO:0000256" key="1">
    <source>
        <dbReference type="SAM" id="SignalP"/>
    </source>
</evidence>
<dbReference type="RefSeq" id="WP_104714946.1">
    <property type="nucleotide sequence ID" value="NZ_PTRA01000004.1"/>
</dbReference>
<dbReference type="GO" id="GO:0004197">
    <property type="term" value="F:cysteine-type endopeptidase activity"/>
    <property type="evidence" value="ECO:0007669"/>
    <property type="project" value="InterPro"/>
</dbReference>